<dbReference type="EMBL" id="JAGTJQ010000002">
    <property type="protein sequence ID" value="KAH7038169.1"/>
    <property type="molecule type" value="Genomic_DNA"/>
</dbReference>
<organism evidence="2 3">
    <name type="scientific">Microdochium trichocladiopsis</name>
    <dbReference type="NCBI Taxonomy" id="1682393"/>
    <lineage>
        <taxon>Eukaryota</taxon>
        <taxon>Fungi</taxon>
        <taxon>Dikarya</taxon>
        <taxon>Ascomycota</taxon>
        <taxon>Pezizomycotina</taxon>
        <taxon>Sordariomycetes</taxon>
        <taxon>Xylariomycetidae</taxon>
        <taxon>Xylariales</taxon>
        <taxon>Microdochiaceae</taxon>
        <taxon>Microdochium</taxon>
    </lineage>
</organism>
<keyword evidence="3" id="KW-1185">Reference proteome</keyword>
<evidence type="ECO:0000313" key="3">
    <source>
        <dbReference type="Proteomes" id="UP000756346"/>
    </source>
</evidence>
<reference evidence="2" key="1">
    <citation type="journal article" date="2021" name="Nat. Commun.">
        <title>Genetic determinants of endophytism in the Arabidopsis root mycobiome.</title>
        <authorList>
            <person name="Mesny F."/>
            <person name="Miyauchi S."/>
            <person name="Thiergart T."/>
            <person name="Pickel B."/>
            <person name="Atanasova L."/>
            <person name="Karlsson M."/>
            <person name="Huettel B."/>
            <person name="Barry K.W."/>
            <person name="Haridas S."/>
            <person name="Chen C."/>
            <person name="Bauer D."/>
            <person name="Andreopoulos W."/>
            <person name="Pangilinan J."/>
            <person name="LaButti K."/>
            <person name="Riley R."/>
            <person name="Lipzen A."/>
            <person name="Clum A."/>
            <person name="Drula E."/>
            <person name="Henrissat B."/>
            <person name="Kohler A."/>
            <person name="Grigoriev I.V."/>
            <person name="Martin F.M."/>
            <person name="Hacquard S."/>
        </authorList>
    </citation>
    <scope>NUCLEOTIDE SEQUENCE</scope>
    <source>
        <strain evidence="2">MPI-CAGE-CH-0230</strain>
    </source>
</reference>
<dbReference type="AlphaFoldDB" id="A0A9P8YHR2"/>
<dbReference type="RefSeq" id="XP_046017290.1">
    <property type="nucleotide sequence ID" value="XM_046163336.1"/>
</dbReference>
<name>A0A9P8YHR2_9PEZI</name>
<feature type="region of interest" description="Disordered" evidence="1">
    <location>
        <begin position="38"/>
        <end position="61"/>
    </location>
</feature>
<feature type="region of interest" description="Disordered" evidence="1">
    <location>
        <begin position="79"/>
        <end position="138"/>
    </location>
</feature>
<proteinExistence type="predicted"/>
<protein>
    <submittedName>
        <fullName evidence="2">Uncharacterized protein</fullName>
    </submittedName>
</protein>
<accession>A0A9P8YHR2</accession>
<feature type="compositionally biased region" description="Pro residues" evidence="1">
    <location>
        <begin position="88"/>
        <end position="98"/>
    </location>
</feature>
<dbReference type="GeneID" id="70192882"/>
<evidence type="ECO:0000256" key="1">
    <source>
        <dbReference type="SAM" id="MobiDB-lite"/>
    </source>
</evidence>
<feature type="compositionally biased region" description="Low complexity" evidence="1">
    <location>
        <begin position="99"/>
        <end position="119"/>
    </location>
</feature>
<dbReference type="Proteomes" id="UP000756346">
    <property type="component" value="Unassembled WGS sequence"/>
</dbReference>
<feature type="compositionally biased region" description="Polar residues" evidence="1">
    <location>
        <begin position="41"/>
        <end position="61"/>
    </location>
</feature>
<gene>
    <name evidence="2" type="ORF">B0I36DRAFT_76368</name>
</gene>
<comment type="caution">
    <text evidence="2">The sequence shown here is derived from an EMBL/GenBank/DDBJ whole genome shotgun (WGS) entry which is preliminary data.</text>
</comment>
<sequence length="176" mass="19163">MVVILASHDYSPGHATLPQLILPTQEPASLQLRLCRRPRDSQNPISTPLTPARGSSLSSQARLESGAVLKWREQCRIEKSSLEQGSRPCPPIPIPNPSPRFRTSSSSLNPSDSPDLTPSISKPLKEPSTTTVSAAQIPEQPIESALKLHRPPAILLRAPIVPQQYRTRATTDSLSD</sequence>
<evidence type="ECO:0000313" key="2">
    <source>
        <dbReference type="EMBL" id="KAH7038169.1"/>
    </source>
</evidence>